<feature type="domain" description="Arginyl-tRNA synthetase catalytic core" evidence="2">
    <location>
        <begin position="79"/>
        <end position="116"/>
    </location>
</feature>
<keyword evidence="1" id="KW-0547">Nucleotide-binding</keyword>
<dbReference type="Gene3D" id="3.30.1360.70">
    <property type="entry name" value="Arginyl tRNA synthetase N-terminal domain"/>
    <property type="match status" value="1"/>
</dbReference>
<evidence type="ECO:0000256" key="1">
    <source>
        <dbReference type="RuleBase" id="RU363038"/>
    </source>
</evidence>
<dbReference type="PANTHER" id="PTHR11956:SF5">
    <property type="entry name" value="ARGININE--TRNA LIGASE, CYTOPLASMIC"/>
    <property type="match status" value="1"/>
</dbReference>
<dbReference type="PRINTS" id="PR01038">
    <property type="entry name" value="TRNASYNTHARG"/>
</dbReference>
<name>A0A0G1VBC8_9BACT</name>
<feature type="non-terminal residue" evidence="3">
    <location>
        <position position="1"/>
    </location>
</feature>
<dbReference type="Pfam" id="PF00750">
    <property type="entry name" value="tRNA-synt_1d"/>
    <property type="match status" value="1"/>
</dbReference>
<evidence type="ECO:0000313" key="3">
    <source>
        <dbReference type="EMBL" id="KKU67330.1"/>
    </source>
</evidence>
<dbReference type="InterPro" id="IPR036695">
    <property type="entry name" value="Arg-tRNA-synth_N_sf"/>
</dbReference>
<keyword evidence="1 3" id="KW-0436">Ligase</keyword>
<comment type="similarity">
    <text evidence="1">Belongs to the class-I aminoacyl-tRNA synthetase family.</text>
</comment>
<keyword evidence="1" id="KW-0030">Aminoacyl-tRNA synthetase</keyword>
<reference evidence="3 4" key="1">
    <citation type="journal article" date="2015" name="Nature">
        <title>rRNA introns, odd ribosomes, and small enigmatic genomes across a large radiation of phyla.</title>
        <authorList>
            <person name="Brown C.T."/>
            <person name="Hug L.A."/>
            <person name="Thomas B.C."/>
            <person name="Sharon I."/>
            <person name="Castelle C.J."/>
            <person name="Singh A."/>
            <person name="Wilkins M.J."/>
            <person name="Williams K.H."/>
            <person name="Banfield J.F."/>
        </authorList>
    </citation>
    <scope>NUCLEOTIDE SEQUENCE [LARGE SCALE GENOMIC DNA]</scope>
</reference>
<keyword evidence="1" id="KW-0648">Protein biosynthesis</keyword>
<dbReference type="PANTHER" id="PTHR11956">
    <property type="entry name" value="ARGINYL-TRNA SYNTHETASE"/>
    <property type="match status" value="1"/>
</dbReference>
<comment type="caution">
    <text evidence="3">The sequence shown here is derived from an EMBL/GenBank/DDBJ whole genome shotgun (WGS) entry which is preliminary data.</text>
</comment>
<sequence>AEILGTKLEHPENEEWGDYAVFLKPGKEADKIIDKLKKLEFVEKVERVGGFVNIRLKDEFFSTLLSQVIRDPEWGKSSVLRGKKVMVEFTDPNPFKELHIGHLYSNSVGEAISRLLFPGCLRPMGRKLRGRVTRGTWECTSQKPYMAYCEVKSQKSKL</sequence>
<organism evidence="3 4">
    <name type="scientific">Candidatus Amesbacteria bacterium GW2011_GWA1_47_20</name>
    <dbReference type="NCBI Taxonomy" id="1618354"/>
    <lineage>
        <taxon>Bacteria</taxon>
        <taxon>Candidatus Amesiibacteriota</taxon>
    </lineage>
</organism>
<dbReference type="GO" id="GO:0005737">
    <property type="term" value="C:cytoplasm"/>
    <property type="evidence" value="ECO:0007669"/>
    <property type="project" value="InterPro"/>
</dbReference>
<evidence type="ECO:0000313" key="4">
    <source>
        <dbReference type="Proteomes" id="UP000034565"/>
    </source>
</evidence>
<gene>
    <name evidence="3" type="ORF">UX92_C0032G0007</name>
</gene>
<accession>A0A0G1VBC8</accession>
<dbReference type="Proteomes" id="UP000034565">
    <property type="component" value="Unassembled WGS sequence"/>
</dbReference>
<dbReference type="SUPFAM" id="SSF52374">
    <property type="entry name" value="Nucleotidylyl transferase"/>
    <property type="match status" value="1"/>
</dbReference>
<dbReference type="EMBL" id="LCOA01000032">
    <property type="protein sequence ID" value="KKU67330.1"/>
    <property type="molecule type" value="Genomic_DNA"/>
</dbReference>
<protein>
    <submittedName>
        <fullName evidence="3">Arginine-tRNA ligase</fullName>
    </submittedName>
</protein>
<proteinExistence type="inferred from homology"/>
<dbReference type="InterPro" id="IPR035684">
    <property type="entry name" value="ArgRS_core"/>
</dbReference>
<dbReference type="InterPro" id="IPR001278">
    <property type="entry name" value="Arg-tRNA-ligase"/>
</dbReference>
<dbReference type="Gene3D" id="3.40.50.620">
    <property type="entry name" value="HUPs"/>
    <property type="match status" value="1"/>
</dbReference>
<dbReference type="GO" id="GO:0004814">
    <property type="term" value="F:arginine-tRNA ligase activity"/>
    <property type="evidence" value="ECO:0007669"/>
    <property type="project" value="InterPro"/>
</dbReference>
<dbReference type="InterPro" id="IPR014729">
    <property type="entry name" value="Rossmann-like_a/b/a_fold"/>
</dbReference>
<dbReference type="SUPFAM" id="SSF55190">
    <property type="entry name" value="Arginyl-tRNA synthetase (ArgRS), N-terminal 'additional' domain"/>
    <property type="match status" value="1"/>
</dbReference>
<evidence type="ECO:0000259" key="2">
    <source>
        <dbReference type="Pfam" id="PF00750"/>
    </source>
</evidence>
<keyword evidence="1" id="KW-0067">ATP-binding</keyword>
<dbReference type="GO" id="GO:0005524">
    <property type="term" value="F:ATP binding"/>
    <property type="evidence" value="ECO:0007669"/>
    <property type="project" value="UniProtKB-KW"/>
</dbReference>
<dbReference type="GO" id="GO:0006420">
    <property type="term" value="P:arginyl-tRNA aminoacylation"/>
    <property type="evidence" value="ECO:0007669"/>
    <property type="project" value="InterPro"/>
</dbReference>
<dbReference type="AlphaFoldDB" id="A0A0G1VBC8"/>